<keyword evidence="2" id="KW-1185">Reference proteome</keyword>
<organism evidence="1 2">
    <name type="scientific">Butyrivibrio proteoclasticus (strain ATCC 51982 / DSM 14932 / B316)</name>
    <name type="common">Clostridium proteoclasticum</name>
    <dbReference type="NCBI Taxonomy" id="515622"/>
    <lineage>
        <taxon>Bacteria</taxon>
        <taxon>Bacillati</taxon>
        <taxon>Bacillota</taxon>
        <taxon>Clostridia</taxon>
        <taxon>Lachnospirales</taxon>
        <taxon>Lachnospiraceae</taxon>
        <taxon>Butyrivibrio</taxon>
    </lineage>
</organism>
<dbReference type="KEGG" id="bpb:bpr_I1533"/>
<dbReference type="EMBL" id="CP001810">
    <property type="protein sequence ID" value="ADL34270.1"/>
    <property type="molecule type" value="Genomic_DNA"/>
</dbReference>
<accession>E0RV00</accession>
<dbReference type="eggNOG" id="ENOG5034947">
    <property type="taxonomic scope" value="Bacteria"/>
</dbReference>
<name>E0RV00_BUTPB</name>
<dbReference type="Proteomes" id="UP000001299">
    <property type="component" value="Chromosome 1"/>
</dbReference>
<dbReference type="AlphaFoldDB" id="E0RV00"/>
<protein>
    <submittedName>
        <fullName evidence="1">Uncharacterized protein</fullName>
    </submittedName>
</protein>
<dbReference type="HOGENOM" id="CLU_2380767_0_0_9"/>
<gene>
    <name evidence="1" type="ordered locus">bpr_I1533</name>
</gene>
<proteinExistence type="predicted"/>
<dbReference type="RefSeq" id="WP_013280924.1">
    <property type="nucleotide sequence ID" value="NC_014387.1"/>
</dbReference>
<dbReference type="STRING" id="515622.bpr_I1533"/>
<reference evidence="1 2" key="1">
    <citation type="journal article" date="2010" name="PLoS ONE">
        <title>The glycobiome of the rumen bacterium Butyrivibrio proteoclasticus B316(T) highlights adaptation to a polysaccharide-rich environment.</title>
        <authorList>
            <person name="Kelly W.J."/>
            <person name="Leahy S.C."/>
            <person name="Altermann E."/>
            <person name="Yeoman C.J."/>
            <person name="Dunne J.C."/>
            <person name="Kong Z."/>
            <person name="Pacheco D.M."/>
            <person name="Li D."/>
            <person name="Noel S.J."/>
            <person name="Moon C.D."/>
            <person name="Cookson A.L."/>
            <person name="Attwood G.T."/>
        </authorList>
    </citation>
    <scope>NUCLEOTIDE SEQUENCE [LARGE SCALE GENOMIC DNA]</scope>
    <source>
        <strain evidence="2">ATCC 51982 / DSM 14932 / B316</strain>
    </source>
</reference>
<evidence type="ECO:0000313" key="2">
    <source>
        <dbReference type="Proteomes" id="UP000001299"/>
    </source>
</evidence>
<sequence length="94" mass="11212">MSRIIDKVDVICEYKSDGSLIPMRFRLLNDDGVYEAYTIKGYRQLFNKETYTTPDGVYVCSKDKVFECRVLILDMYRTVRLYFNMDRNSWKIAI</sequence>
<evidence type="ECO:0000313" key="1">
    <source>
        <dbReference type="EMBL" id="ADL34270.1"/>
    </source>
</evidence>